<name>A0A4Z1SP68_GIAMU</name>
<dbReference type="AlphaFoldDB" id="A0A4Z1SP68"/>
<dbReference type="VEuPathDB" id="GiardiaDB:GMRT_11980"/>
<evidence type="ECO:0000256" key="1">
    <source>
        <dbReference type="SAM" id="MobiDB-lite"/>
    </source>
</evidence>
<reference evidence="2 3" key="1">
    <citation type="submission" date="2019-05" db="EMBL/GenBank/DDBJ databases">
        <title>The compact genome of Giardia muris reveals important steps in the evolution of intestinal protozoan parasites.</title>
        <authorList>
            <person name="Xu F."/>
            <person name="Jimenez-Gonzalez A."/>
            <person name="Einarsson E."/>
            <person name="Astvaldsson A."/>
            <person name="Peirasmaki D."/>
            <person name="Eckmann L."/>
            <person name="Andersson J.O."/>
            <person name="Svard S.G."/>
            <person name="Jerlstrom-Hultqvist J."/>
        </authorList>
    </citation>
    <scope>NUCLEOTIDE SEQUENCE [LARGE SCALE GENOMIC DNA]</scope>
    <source>
        <strain evidence="2 3">Roberts-Thomson</strain>
    </source>
</reference>
<accession>A0A4Z1SP68</accession>
<proteinExistence type="predicted"/>
<dbReference type="Proteomes" id="UP000315496">
    <property type="component" value="Chromosome 3"/>
</dbReference>
<protein>
    <submittedName>
        <fullName evidence="2">Uncharacterized protein</fullName>
    </submittedName>
</protein>
<organism evidence="2 3">
    <name type="scientific">Giardia muris</name>
    <dbReference type="NCBI Taxonomy" id="5742"/>
    <lineage>
        <taxon>Eukaryota</taxon>
        <taxon>Metamonada</taxon>
        <taxon>Diplomonadida</taxon>
        <taxon>Hexamitidae</taxon>
        <taxon>Giardiinae</taxon>
        <taxon>Giardia</taxon>
    </lineage>
</organism>
<comment type="caution">
    <text evidence="2">The sequence shown here is derived from an EMBL/GenBank/DDBJ whole genome shotgun (WGS) entry which is preliminary data.</text>
</comment>
<evidence type="ECO:0000313" key="2">
    <source>
        <dbReference type="EMBL" id="TNJ27612.1"/>
    </source>
</evidence>
<feature type="compositionally biased region" description="Low complexity" evidence="1">
    <location>
        <begin position="263"/>
        <end position="276"/>
    </location>
</feature>
<keyword evidence="3" id="KW-1185">Reference proteome</keyword>
<dbReference type="EMBL" id="VDLU01000003">
    <property type="protein sequence ID" value="TNJ27612.1"/>
    <property type="molecule type" value="Genomic_DNA"/>
</dbReference>
<evidence type="ECO:0000313" key="3">
    <source>
        <dbReference type="Proteomes" id="UP000315496"/>
    </source>
</evidence>
<sequence>MDHQGRDEKEQGGESEVAGADFRLADISGYQFHEHLHTRADAFTSGLDGFEALQPSILTDPKAMLARPEEMRNPDFYREESEAMMKSGADDYVDPTQRYQATAILNEYDLAARRRVAQLMRDDPAYRQLRPDSVEYFRVHDELVGKVKHDLRFRYGPPTCCFDGMTKLPLVSMYSETLYDPETLTRYRRHSLACPPSALRDAPQIAEAKFNARRMSVAYGLRRAGIPQRSPLNAASKLLPVEEEREAEEDLEAYKLGEPSDASTLSLRSVQSVRSVHTAADAPLPEA</sequence>
<feature type="region of interest" description="Disordered" evidence="1">
    <location>
        <begin position="263"/>
        <end position="287"/>
    </location>
</feature>
<gene>
    <name evidence="2" type="ORF">GMRT_11980</name>
</gene>
<dbReference type="OrthoDB" id="10249127at2759"/>